<dbReference type="SUPFAM" id="SSF46955">
    <property type="entry name" value="Putative DNA-binding domain"/>
    <property type="match status" value="1"/>
</dbReference>
<keyword evidence="3" id="KW-0804">Transcription</keyword>
<evidence type="ECO:0000256" key="1">
    <source>
        <dbReference type="ARBA" id="ARBA00023015"/>
    </source>
</evidence>
<proteinExistence type="predicted"/>
<dbReference type="CDD" id="cd04784">
    <property type="entry name" value="HTH_CadR-PbrR"/>
    <property type="match status" value="1"/>
</dbReference>
<dbReference type="PROSITE" id="PS50937">
    <property type="entry name" value="HTH_MERR_2"/>
    <property type="match status" value="1"/>
</dbReference>
<dbReference type="EMBL" id="BDQM01000018">
    <property type="protein sequence ID" value="GAW96711.1"/>
    <property type="molecule type" value="Genomic_DNA"/>
</dbReference>
<dbReference type="PROSITE" id="PS00552">
    <property type="entry name" value="HTH_MERR_1"/>
    <property type="match status" value="1"/>
</dbReference>
<keyword evidence="6" id="KW-1185">Reference proteome</keyword>
<gene>
    <name evidence="5" type="primary">cadR</name>
    <name evidence="5" type="ORF">MTCD1_02331</name>
</gene>
<evidence type="ECO:0000313" key="5">
    <source>
        <dbReference type="EMBL" id="GAW96711.1"/>
    </source>
</evidence>
<evidence type="ECO:0000313" key="6">
    <source>
        <dbReference type="Proteomes" id="UP000197068"/>
    </source>
</evidence>
<dbReference type="InterPro" id="IPR011791">
    <property type="entry name" value="CadR-PbrR"/>
</dbReference>
<feature type="domain" description="HTH merR-type" evidence="4">
    <location>
        <begin position="8"/>
        <end position="77"/>
    </location>
</feature>
<dbReference type="PANTHER" id="PTHR30204">
    <property type="entry name" value="REDOX-CYCLING DRUG-SENSING TRANSCRIPTIONAL ACTIVATOR SOXR"/>
    <property type="match status" value="1"/>
</dbReference>
<evidence type="ECO:0000256" key="2">
    <source>
        <dbReference type="ARBA" id="ARBA00023125"/>
    </source>
</evidence>
<dbReference type="InterPro" id="IPR009061">
    <property type="entry name" value="DNA-bd_dom_put_sf"/>
</dbReference>
<evidence type="ECO:0000259" key="4">
    <source>
        <dbReference type="PROSITE" id="PS50937"/>
    </source>
</evidence>
<sequence length="140" mass="15963">MKAQSKVSMKISQLAKVTNVASKTIRYYEDIGLLPAAYRNDNGYREYGNNDIERLVFIRRCRELQIPLEQIKTLIVVQVDPKSSCQEVDALIEQQLDKVRKTIAELTLLEQTLHTLATSCPNDKVGDCQILKNLQQEKPS</sequence>
<name>A0ABQ0MWF9_9GAMM</name>
<dbReference type="InterPro" id="IPR047057">
    <property type="entry name" value="MerR_fam"/>
</dbReference>
<dbReference type="Proteomes" id="UP000197068">
    <property type="component" value="Unassembled WGS sequence"/>
</dbReference>
<accession>A0ABQ0MWF9</accession>
<dbReference type="Pfam" id="PF13411">
    <property type="entry name" value="MerR_1"/>
    <property type="match status" value="1"/>
</dbReference>
<reference evidence="5 6" key="1">
    <citation type="submission" date="2017-06" db="EMBL/GenBank/DDBJ databases">
        <title>Whole Genome Sequences of Colwellia marinimaniae MTCD1.</title>
        <authorList>
            <person name="Kusumoto H."/>
            <person name="Inoue M."/>
            <person name="Tanikawa K."/>
            <person name="Maeji H."/>
            <person name="Cameron J.H."/>
            <person name="Bartlett D.H."/>
        </authorList>
    </citation>
    <scope>NUCLEOTIDE SEQUENCE [LARGE SCALE GENOMIC DNA]</scope>
    <source>
        <strain evidence="5 6">MTCD1</strain>
    </source>
</reference>
<dbReference type="SMART" id="SM00422">
    <property type="entry name" value="HTH_MERR"/>
    <property type="match status" value="1"/>
</dbReference>
<organism evidence="5 6">
    <name type="scientific">Colwellia marinimaniae</name>
    <dbReference type="NCBI Taxonomy" id="1513592"/>
    <lineage>
        <taxon>Bacteria</taxon>
        <taxon>Pseudomonadati</taxon>
        <taxon>Pseudomonadota</taxon>
        <taxon>Gammaproteobacteria</taxon>
        <taxon>Alteromonadales</taxon>
        <taxon>Colwelliaceae</taxon>
        <taxon>Colwellia</taxon>
    </lineage>
</organism>
<comment type="caution">
    <text evidence="5">The sequence shown here is derived from an EMBL/GenBank/DDBJ whole genome shotgun (WGS) entry which is preliminary data.</text>
</comment>
<dbReference type="PRINTS" id="PR00040">
    <property type="entry name" value="HTHMERR"/>
</dbReference>
<evidence type="ECO:0000256" key="3">
    <source>
        <dbReference type="ARBA" id="ARBA00023163"/>
    </source>
</evidence>
<dbReference type="Gene3D" id="1.10.1660.10">
    <property type="match status" value="1"/>
</dbReference>
<dbReference type="PANTHER" id="PTHR30204:SF94">
    <property type="entry name" value="HEAVY METAL-DEPENDENT TRANSCRIPTIONAL REGULATOR HI_0293-RELATED"/>
    <property type="match status" value="1"/>
</dbReference>
<keyword evidence="1" id="KW-0805">Transcription regulation</keyword>
<dbReference type="InterPro" id="IPR000551">
    <property type="entry name" value="MerR-type_HTH_dom"/>
</dbReference>
<protein>
    <submittedName>
        <fullName evidence="5">Cd(II)/Pb(II)-responsive transcriptional regulator</fullName>
    </submittedName>
</protein>
<keyword evidence="2" id="KW-0238">DNA-binding</keyword>